<gene>
    <name evidence="2" type="ORF">LSCM1_08030</name>
</gene>
<comment type="caution">
    <text evidence="2">The sequence shown here is derived from an EMBL/GenBank/DDBJ whole genome shotgun (WGS) entry which is preliminary data.</text>
</comment>
<evidence type="ECO:0000313" key="2">
    <source>
        <dbReference type="EMBL" id="KAG5486774.1"/>
    </source>
</evidence>
<dbReference type="RefSeq" id="XP_067181231.1">
    <property type="nucleotide sequence ID" value="XM_067325375.1"/>
</dbReference>
<reference evidence="3" key="2">
    <citation type="journal article" date="2021" name="Sci. Data">
        <title>Chromosome-scale genome sequencing, assembly and annotation of six genomes from subfamily Leishmaniinae.</title>
        <authorList>
            <person name="Almutairi H."/>
            <person name="Urbaniak M.D."/>
            <person name="Bates M.D."/>
            <person name="Jariyapan N."/>
            <person name="Kwakye-Nuako G."/>
            <person name="Thomaz Soccol V."/>
            <person name="Al-Salem W.S."/>
            <person name="Dillon R.J."/>
            <person name="Bates P.A."/>
            <person name="Gatherer D."/>
        </authorList>
    </citation>
    <scope>NUCLEOTIDE SEQUENCE [LARGE SCALE GENOMIC DNA]</scope>
</reference>
<feature type="region of interest" description="Disordered" evidence="1">
    <location>
        <begin position="183"/>
        <end position="208"/>
    </location>
</feature>
<dbReference type="EMBL" id="JAFEUZ010000006">
    <property type="protein sequence ID" value="KAG5486774.1"/>
    <property type="molecule type" value="Genomic_DNA"/>
</dbReference>
<feature type="compositionally biased region" description="Low complexity" evidence="1">
    <location>
        <begin position="49"/>
        <end position="58"/>
    </location>
</feature>
<sequence length="395" mass="42262">MFVRPYVDHGEEHAQVECIPPREKGGTTRILVPDSDNDDSLGPPISQESPSSAGAPAARAFSKRAARCAAALLRRHGAASSPVQKQKCMQQLGRLGGPYRSLSRGQHFAIWLRCGDLNARVIRETEAFFEGRMAERIAHPHITRANGALNAAPKAAFDVRSQRRSPEAPLGCRAPLPSCASPTPAVPLTSHRSGPVDADATPPQAGYSLSRGEQCALSLLLMEDTGGAPSYTSSPLPTYAAHGTSGSGHRDMGLSESLCDSLSHGICLPEIRATVPFWVYGDDIESVHSSPSPAAHQSESSSAAQRHAKRSRSDTNESGTQHLKGRRGEGCTARELIFHDLSTPSSPPKTAPGAEQTATRCGASMRASLSATVIELQNQRLQWDVLRQQSLFTLR</sequence>
<evidence type="ECO:0000256" key="1">
    <source>
        <dbReference type="SAM" id="MobiDB-lite"/>
    </source>
</evidence>
<dbReference type="SMR" id="A0A836H8H5"/>
<protein>
    <submittedName>
        <fullName evidence="2">Uncharacterized protein</fullName>
    </submittedName>
</protein>
<feature type="region of interest" description="Disordered" evidence="1">
    <location>
        <begin position="288"/>
        <end position="329"/>
    </location>
</feature>
<accession>A0A836H8H5</accession>
<proteinExistence type="predicted"/>
<dbReference type="AlphaFoldDB" id="A0A836H8H5"/>
<feature type="compositionally biased region" description="Low complexity" evidence="1">
    <location>
        <begin position="288"/>
        <end position="305"/>
    </location>
</feature>
<organism evidence="2 3">
    <name type="scientific">Leishmania martiniquensis</name>
    <dbReference type="NCBI Taxonomy" id="1580590"/>
    <lineage>
        <taxon>Eukaryota</taxon>
        <taxon>Discoba</taxon>
        <taxon>Euglenozoa</taxon>
        <taxon>Kinetoplastea</taxon>
        <taxon>Metakinetoplastina</taxon>
        <taxon>Trypanosomatida</taxon>
        <taxon>Trypanosomatidae</taxon>
        <taxon>Leishmaniinae</taxon>
        <taxon>Leishmania</taxon>
    </lineage>
</organism>
<dbReference type="Proteomes" id="UP000673552">
    <property type="component" value="Unassembled WGS sequence"/>
</dbReference>
<feature type="region of interest" description="Disordered" evidence="1">
    <location>
        <begin position="21"/>
        <end position="58"/>
    </location>
</feature>
<reference evidence="3" key="1">
    <citation type="journal article" date="2021" name="Microbiol. Resour. Announc.">
        <title>LGAAP: Leishmaniinae Genome Assembly and Annotation Pipeline.</title>
        <authorList>
            <person name="Almutairi H."/>
            <person name="Urbaniak M.D."/>
            <person name="Bates M.D."/>
            <person name="Jariyapan N."/>
            <person name="Kwakye-Nuako G."/>
            <person name="Thomaz-Soccol V."/>
            <person name="Al-Salem W.S."/>
            <person name="Dillon R.J."/>
            <person name="Bates P.A."/>
            <person name="Gatherer D."/>
        </authorList>
    </citation>
    <scope>NUCLEOTIDE SEQUENCE [LARGE SCALE GENOMIC DNA]</scope>
</reference>
<evidence type="ECO:0000313" key="3">
    <source>
        <dbReference type="Proteomes" id="UP000673552"/>
    </source>
</evidence>
<name>A0A836H8H5_9TRYP</name>
<keyword evidence="3" id="KW-1185">Reference proteome</keyword>
<dbReference type="GeneID" id="92517887"/>
<dbReference type="OrthoDB" id="272917at2759"/>
<dbReference type="KEGG" id="lmat:92517887"/>